<dbReference type="GO" id="GO:0005634">
    <property type="term" value="C:nucleus"/>
    <property type="evidence" value="ECO:0007669"/>
    <property type="project" value="UniProtKB-SubCell"/>
</dbReference>
<dbReference type="InterPro" id="IPR015300">
    <property type="entry name" value="DNA-bd_pseudobarrel_sf"/>
</dbReference>
<evidence type="ECO:0000259" key="8">
    <source>
        <dbReference type="PROSITE" id="PS50863"/>
    </source>
</evidence>
<feature type="region of interest" description="Disordered" evidence="7">
    <location>
        <begin position="275"/>
        <end position="312"/>
    </location>
</feature>
<dbReference type="OrthoDB" id="1909330at2759"/>
<dbReference type="SMART" id="SM01019">
    <property type="entry name" value="B3"/>
    <property type="match status" value="1"/>
</dbReference>
<gene>
    <name evidence="9" type="ORF">GQ55_2G138500</name>
</gene>
<evidence type="ECO:0000256" key="1">
    <source>
        <dbReference type="ARBA" id="ARBA00004123"/>
    </source>
</evidence>
<sequence>MGIDQPIKRKRGRPAGSRHPNTQMEQKMALVKQRTALLDSGGGDSDKDDDYHPMVNDELSVVVAHQPIAIPCGDTDDDGSKVIPIKMVRPRRVRRNRRKLPSVPQTDDAKHISKDIHITTRTFYLSLRFYELNCVRAQYVVDDNWESAMSRAQEIQANLPVGHPSFVKRMLQSHVVRGFWLGLPKDFSQTHLPKKEAGIVLEDEHGEDHHTTYLYYKQGLSAGWRGFAIDHDIKVGDVVVFELVKPTKFKVYIVRANEFTTTDVDLNLLNLGASKKEKQSKEESSEDVITDEDAKVGTPYREVPPSDGSTTDGIGLDSDIDFDDVTSFSNVNLILDCLATDCGFHDHLRRTYYELCCSQRSLLHKNLLRQLHPTLVAGVETVSITEGIRACKAQSSSREDLLNRKKTLESFELLGMNVAFLLKRVNELLATRSGESSEWQEKYKELKLERACAGEKMKVLELQLSNVKDVMQKVDVEMVELESSLKKSDEALQELASAPW</sequence>
<keyword evidence="10" id="KW-1185">Reference proteome</keyword>
<dbReference type="EMBL" id="CM009750">
    <property type="protein sequence ID" value="PUZ69774.1"/>
    <property type="molecule type" value="Genomic_DNA"/>
</dbReference>
<name>A0A2T7EPM3_9POAL</name>
<dbReference type="GO" id="GO:0003677">
    <property type="term" value="F:DNA binding"/>
    <property type="evidence" value="ECO:0007669"/>
    <property type="project" value="UniProtKB-KW"/>
</dbReference>
<dbReference type="PANTHER" id="PTHR31391">
    <property type="entry name" value="B3 DOMAIN-CONTAINING PROTEIN OS11G0197600-RELATED"/>
    <property type="match status" value="1"/>
</dbReference>
<evidence type="ECO:0000256" key="5">
    <source>
        <dbReference type="ARBA" id="ARBA00023242"/>
    </source>
</evidence>
<keyword evidence="5" id="KW-0539">Nucleus</keyword>
<proteinExistence type="predicted"/>
<dbReference type="InterPro" id="IPR003340">
    <property type="entry name" value="B3_DNA-bd"/>
</dbReference>
<keyword evidence="2" id="KW-0805">Transcription regulation</keyword>
<evidence type="ECO:0000256" key="4">
    <source>
        <dbReference type="ARBA" id="ARBA00023163"/>
    </source>
</evidence>
<feature type="domain" description="TF-B3" evidence="8">
    <location>
        <begin position="166"/>
        <end position="257"/>
    </location>
</feature>
<dbReference type="Gene3D" id="2.40.330.10">
    <property type="entry name" value="DNA-binding pseudobarrel domain"/>
    <property type="match status" value="1"/>
</dbReference>
<evidence type="ECO:0000313" key="9">
    <source>
        <dbReference type="EMBL" id="PUZ69774.1"/>
    </source>
</evidence>
<keyword evidence="6" id="KW-0175">Coiled coil</keyword>
<dbReference type="CDD" id="cd10017">
    <property type="entry name" value="B3_DNA"/>
    <property type="match status" value="1"/>
</dbReference>
<dbReference type="PROSITE" id="PS50863">
    <property type="entry name" value="B3"/>
    <property type="match status" value="1"/>
</dbReference>
<accession>A0A2T7EPM3</accession>
<keyword evidence="3" id="KW-0238">DNA-binding</keyword>
<evidence type="ECO:0000256" key="2">
    <source>
        <dbReference type="ARBA" id="ARBA00023015"/>
    </source>
</evidence>
<evidence type="ECO:0000256" key="6">
    <source>
        <dbReference type="SAM" id="Coils"/>
    </source>
</evidence>
<evidence type="ECO:0000256" key="3">
    <source>
        <dbReference type="ARBA" id="ARBA00023125"/>
    </source>
</evidence>
<dbReference type="STRING" id="1504633.A0A2T7EPM3"/>
<protein>
    <recommendedName>
        <fullName evidence="8">TF-B3 domain-containing protein</fullName>
    </recommendedName>
</protein>
<dbReference type="InterPro" id="IPR044837">
    <property type="entry name" value="REM16-like"/>
</dbReference>
<evidence type="ECO:0000313" key="10">
    <source>
        <dbReference type="Proteomes" id="UP000244336"/>
    </source>
</evidence>
<dbReference type="Pfam" id="PF02362">
    <property type="entry name" value="B3"/>
    <property type="match status" value="1"/>
</dbReference>
<keyword evidence="4" id="KW-0804">Transcription</keyword>
<dbReference type="AlphaFoldDB" id="A0A2T7EPM3"/>
<dbReference type="SUPFAM" id="SSF101936">
    <property type="entry name" value="DNA-binding pseudobarrel domain"/>
    <property type="match status" value="1"/>
</dbReference>
<dbReference type="Proteomes" id="UP000244336">
    <property type="component" value="Chromosome 2"/>
</dbReference>
<organism evidence="9 10">
    <name type="scientific">Panicum hallii var. hallii</name>
    <dbReference type="NCBI Taxonomy" id="1504633"/>
    <lineage>
        <taxon>Eukaryota</taxon>
        <taxon>Viridiplantae</taxon>
        <taxon>Streptophyta</taxon>
        <taxon>Embryophyta</taxon>
        <taxon>Tracheophyta</taxon>
        <taxon>Spermatophyta</taxon>
        <taxon>Magnoliopsida</taxon>
        <taxon>Liliopsida</taxon>
        <taxon>Poales</taxon>
        <taxon>Poaceae</taxon>
        <taxon>PACMAD clade</taxon>
        <taxon>Panicoideae</taxon>
        <taxon>Panicodae</taxon>
        <taxon>Paniceae</taxon>
        <taxon>Panicinae</taxon>
        <taxon>Panicum</taxon>
        <taxon>Panicum sect. Panicum</taxon>
    </lineage>
</organism>
<dbReference type="Gramene" id="PUZ69774">
    <property type="protein sequence ID" value="PUZ69774"/>
    <property type="gene ID" value="GQ55_2G138500"/>
</dbReference>
<dbReference type="PANTHER" id="PTHR31391:SF101">
    <property type="entry name" value="B3 DOMAIN-CONTAINING PROTEIN OS01G0234100"/>
    <property type="match status" value="1"/>
</dbReference>
<comment type="subcellular location">
    <subcellularLocation>
        <location evidence="1">Nucleus</location>
    </subcellularLocation>
</comment>
<feature type="coiled-coil region" evidence="6">
    <location>
        <begin position="443"/>
        <end position="498"/>
    </location>
</feature>
<reference evidence="9 10" key="1">
    <citation type="submission" date="2018-04" db="EMBL/GenBank/DDBJ databases">
        <title>WGS assembly of Panicum hallii var. hallii HAL2.</title>
        <authorList>
            <person name="Lovell J."/>
            <person name="Jenkins J."/>
            <person name="Lowry D."/>
            <person name="Mamidi S."/>
            <person name="Sreedasyam A."/>
            <person name="Weng X."/>
            <person name="Barry K."/>
            <person name="Bonette J."/>
            <person name="Campitelli B."/>
            <person name="Daum C."/>
            <person name="Gordon S."/>
            <person name="Gould B."/>
            <person name="Lipzen A."/>
            <person name="MacQueen A."/>
            <person name="Palacio-Mejia J."/>
            <person name="Plott C."/>
            <person name="Shakirov E."/>
            <person name="Shu S."/>
            <person name="Yoshinaga Y."/>
            <person name="Zane M."/>
            <person name="Rokhsar D."/>
            <person name="Grimwood J."/>
            <person name="Schmutz J."/>
            <person name="Juenger T."/>
        </authorList>
    </citation>
    <scope>NUCLEOTIDE SEQUENCE [LARGE SCALE GENOMIC DNA]</scope>
    <source>
        <strain evidence="10">cv. HAL2</strain>
    </source>
</reference>
<feature type="region of interest" description="Disordered" evidence="7">
    <location>
        <begin position="1"/>
        <end position="27"/>
    </location>
</feature>
<evidence type="ECO:0000256" key="7">
    <source>
        <dbReference type="SAM" id="MobiDB-lite"/>
    </source>
</evidence>